<feature type="region of interest" description="Phosphopantothenate--cysteine ligase" evidence="3">
    <location>
        <begin position="190"/>
        <end position="391"/>
    </location>
</feature>
<dbReference type="EC" id="4.1.1.36" evidence="3"/>
<keyword evidence="3 4" id="KW-0285">Flavoprotein</keyword>
<dbReference type="GO" id="GO:0010181">
    <property type="term" value="F:FMN binding"/>
    <property type="evidence" value="ECO:0007669"/>
    <property type="project" value="UniProtKB-UniRule"/>
</dbReference>
<comment type="pathway">
    <text evidence="3 4">Cofactor biosynthesis; coenzyme A biosynthesis; CoA from (R)-pantothenate: step 3/5.</text>
</comment>
<feature type="region of interest" description="Phosphopantothenoylcysteine decarboxylase" evidence="3">
    <location>
        <begin position="1"/>
        <end position="189"/>
    </location>
</feature>
<dbReference type="Gene3D" id="3.40.50.10300">
    <property type="entry name" value="CoaB-like"/>
    <property type="match status" value="1"/>
</dbReference>
<feature type="binding site" evidence="3">
    <location>
        <position position="322"/>
    </location>
    <ligand>
        <name>CTP</name>
        <dbReference type="ChEBI" id="CHEBI:37563"/>
    </ligand>
</feature>
<evidence type="ECO:0000256" key="4">
    <source>
        <dbReference type="RuleBase" id="RU364078"/>
    </source>
</evidence>
<dbReference type="GO" id="GO:0004632">
    <property type="term" value="F:phosphopantothenate--cysteine ligase activity"/>
    <property type="evidence" value="ECO:0007669"/>
    <property type="project" value="UniProtKB-UniRule"/>
</dbReference>
<protein>
    <recommendedName>
        <fullName evidence="3">Coenzyme A biosynthesis bifunctional protein CoaBC</fullName>
    </recommendedName>
    <alternativeName>
        <fullName evidence="3">DNA/pantothenate metabolism flavoprotein</fullName>
    </alternativeName>
    <alternativeName>
        <fullName evidence="3">Phosphopantothenoylcysteine synthetase/decarboxylase</fullName>
        <shortName evidence="3">PPCS-PPCDC</shortName>
    </alternativeName>
    <domain>
        <recommendedName>
            <fullName evidence="3">Phosphopantothenoylcysteine decarboxylase</fullName>
            <shortName evidence="3">PPC decarboxylase</shortName>
            <shortName evidence="3">PPC-DC</shortName>
            <ecNumber evidence="3">4.1.1.36</ecNumber>
        </recommendedName>
        <alternativeName>
            <fullName evidence="3">CoaC</fullName>
        </alternativeName>
    </domain>
    <domain>
        <recommendedName>
            <fullName evidence="3">Phosphopantothenate--cysteine ligase</fullName>
            <ecNumber evidence="3">6.3.2.5</ecNumber>
        </recommendedName>
        <alternativeName>
            <fullName evidence="3">CoaB</fullName>
        </alternativeName>
        <alternativeName>
            <fullName evidence="3">Phosphopantothenoylcysteine synthetase</fullName>
            <shortName evidence="3">PPC synthetase</shortName>
            <shortName evidence="3">PPC-S</shortName>
        </alternativeName>
    </domain>
</protein>
<dbReference type="GO" id="GO:0015937">
    <property type="term" value="P:coenzyme A biosynthetic process"/>
    <property type="evidence" value="ECO:0007669"/>
    <property type="project" value="UniProtKB-UniRule"/>
</dbReference>
<dbReference type="GO" id="GO:0046872">
    <property type="term" value="F:metal ion binding"/>
    <property type="evidence" value="ECO:0007669"/>
    <property type="project" value="UniProtKB-KW"/>
</dbReference>
<dbReference type="PANTHER" id="PTHR14359:SF6">
    <property type="entry name" value="PHOSPHOPANTOTHENOYLCYSTEINE DECARBOXYLASE"/>
    <property type="match status" value="1"/>
</dbReference>
<dbReference type="UniPathway" id="UPA00241">
    <property type="reaction ID" value="UER00353"/>
</dbReference>
<evidence type="ECO:0000313" key="7">
    <source>
        <dbReference type="EMBL" id="OGK01450.1"/>
    </source>
</evidence>
<accession>A0A1F7F449</accession>
<dbReference type="InterPro" id="IPR035929">
    <property type="entry name" value="CoaB-like_sf"/>
</dbReference>
<dbReference type="Pfam" id="PF02441">
    <property type="entry name" value="Flavoprotein"/>
    <property type="match status" value="1"/>
</dbReference>
<keyword evidence="1 3" id="KW-0210">Decarboxylase</keyword>
<name>A0A1F7F449_UNCRA</name>
<sequence length="391" mass="41254">MTLAGRRVAVGICGGIAAYKMPQIIRMLLKQDCEVQAILTANGERFAAKATLATLTRRPVITSLFDQTEPVSTRHIATADWAEALLVAPATANILAKFACGIADDFLSTLYLSLKTPVLCAPSMNTVMGEPPATQENLAILRKRGVVIVPPASGDLACGSSGAGRLAPGKEIVFAVRKALSPQDLAGKKMLITCGGTQEQIDPVRVISNKSTGKMGIALAIRAAERGAQVTLVHGALAQAAPQYLLAVPALSTADMAREVRTRFPKNDILVMAAAVADFTPKTVARKKIKKQAQGLTLNLVAAQDILKEASRKKGKRVIVGFALDSDDRAAQARKKLIEKKCDLLVANPPMAIGSETTALTLYAKDGSAIELGPMTKKDAAEAILDRIAAL</sequence>
<dbReference type="InterPro" id="IPR005252">
    <property type="entry name" value="CoaBC"/>
</dbReference>
<feature type="binding site" evidence="3">
    <location>
        <position position="288"/>
    </location>
    <ligand>
        <name>CTP</name>
        <dbReference type="ChEBI" id="CHEBI:37563"/>
    </ligand>
</feature>
<feature type="domain" description="Flavoprotein" evidence="5">
    <location>
        <begin position="7"/>
        <end position="164"/>
    </location>
</feature>
<feature type="binding site" evidence="3">
    <location>
        <position position="336"/>
    </location>
    <ligand>
        <name>CTP</name>
        <dbReference type="ChEBI" id="CHEBI:37563"/>
    </ligand>
</feature>
<gene>
    <name evidence="3" type="primary">coaBC</name>
    <name evidence="7" type="ORF">A2519_19175</name>
</gene>
<comment type="cofactor">
    <cofactor evidence="3">
        <name>FMN</name>
        <dbReference type="ChEBI" id="CHEBI:58210"/>
    </cofactor>
    <text evidence="3">Binds 1 FMN per subunit.</text>
</comment>
<keyword evidence="3 4" id="KW-0436">Ligase</keyword>
<dbReference type="InterPro" id="IPR003382">
    <property type="entry name" value="Flavoprotein"/>
</dbReference>
<dbReference type="Gene3D" id="3.40.50.1950">
    <property type="entry name" value="Flavin prenyltransferase-like"/>
    <property type="match status" value="1"/>
</dbReference>
<keyword evidence="3 4" id="KW-0288">FMN</keyword>
<keyword evidence="2 3" id="KW-0456">Lyase</keyword>
<evidence type="ECO:0000259" key="5">
    <source>
        <dbReference type="Pfam" id="PF02441"/>
    </source>
</evidence>
<comment type="cofactor">
    <cofactor evidence="3">
        <name>Mg(2+)</name>
        <dbReference type="ChEBI" id="CHEBI:18420"/>
    </cofactor>
</comment>
<evidence type="ECO:0000256" key="2">
    <source>
        <dbReference type="ARBA" id="ARBA00023239"/>
    </source>
</evidence>
<comment type="similarity">
    <text evidence="3 4">In the N-terminal section; belongs to the HFCD (homo-oligomeric flavin containing Cys decarboxylase) superfamily.</text>
</comment>
<dbReference type="InterPro" id="IPR007085">
    <property type="entry name" value="DNA/pantothenate-metab_flavo_C"/>
</dbReference>
<comment type="caution">
    <text evidence="7">The sequence shown here is derived from an EMBL/GenBank/DDBJ whole genome shotgun (WGS) entry which is preliminary data.</text>
</comment>
<dbReference type="EC" id="6.3.2.5" evidence="3"/>
<keyword evidence="3" id="KW-0460">Magnesium</keyword>
<dbReference type="EMBL" id="MFYX01000125">
    <property type="protein sequence ID" value="OGK01450.1"/>
    <property type="molecule type" value="Genomic_DNA"/>
</dbReference>
<comment type="catalytic activity">
    <reaction evidence="3 4">
        <text>N-[(R)-4-phosphopantothenoyl]-L-cysteine + H(+) = (R)-4'-phosphopantetheine + CO2</text>
        <dbReference type="Rhea" id="RHEA:16793"/>
        <dbReference type="ChEBI" id="CHEBI:15378"/>
        <dbReference type="ChEBI" id="CHEBI:16526"/>
        <dbReference type="ChEBI" id="CHEBI:59458"/>
        <dbReference type="ChEBI" id="CHEBI:61723"/>
        <dbReference type="EC" id="4.1.1.36"/>
    </reaction>
</comment>
<evidence type="ECO:0000256" key="3">
    <source>
        <dbReference type="HAMAP-Rule" id="MF_02225"/>
    </source>
</evidence>
<comment type="catalytic activity">
    <reaction evidence="3 4">
        <text>(R)-4'-phosphopantothenate + L-cysteine + CTP = N-[(R)-4-phosphopantothenoyl]-L-cysteine + CMP + diphosphate + H(+)</text>
        <dbReference type="Rhea" id="RHEA:19397"/>
        <dbReference type="ChEBI" id="CHEBI:10986"/>
        <dbReference type="ChEBI" id="CHEBI:15378"/>
        <dbReference type="ChEBI" id="CHEBI:33019"/>
        <dbReference type="ChEBI" id="CHEBI:35235"/>
        <dbReference type="ChEBI" id="CHEBI:37563"/>
        <dbReference type="ChEBI" id="CHEBI:59458"/>
        <dbReference type="ChEBI" id="CHEBI:60377"/>
        <dbReference type="EC" id="6.3.2.5"/>
    </reaction>
</comment>
<reference evidence="7 8" key="1">
    <citation type="journal article" date="2016" name="Nat. Commun.">
        <title>Thousands of microbial genomes shed light on interconnected biogeochemical processes in an aquifer system.</title>
        <authorList>
            <person name="Anantharaman K."/>
            <person name="Brown C.T."/>
            <person name="Hug L.A."/>
            <person name="Sharon I."/>
            <person name="Castelle C.J."/>
            <person name="Probst A.J."/>
            <person name="Thomas B.C."/>
            <person name="Singh A."/>
            <person name="Wilkins M.J."/>
            <person name="Karaoz U."/>
            <person name="Brodie E.L."/>
            <person name="Williams K.H."/>
            <person name="Hubbard S.S."/>
            <person name="Banfield J.F."/>
        </authorList>
    </citation>
    <scope>NUCLEOTIDE SEQUENCE [LARGE SCALE GENOMIC DNA]</scope>
</reference>
<evidence type="ECO:0000313" key="8">
    <source>
        <dbReference type="Proteomes" id="UP000179243"/>
    </source>
</evidence>
<comment type="caution">
    <text evidence="3">Lacks conserved residue(s) required for the propagation of feature annotation.</text>
</comment>
<dbReference type="Proteomes" id="UP000179243">
    <property type="component" value="Unassembled WGS sequence"/>
</dbReference>
<dbReference type="GO" id="GO:0004633">
    <property type="term" value="F:phosphopantothenoylcysteine decarboxylase activity"/>
    <property type="evidence" value="ECO:0007669"/>
    <property type="project" value="UniProtKB-UniRule"/>
</dbReference>
<dbReference type="HAMAP" id="MF_02225">
    <property type="entry name" value="CoaBC"/>
    <property type="match status" value="1"/>
</dbReference>
<dbReference type="PANTHER" id="PTHR14359">
    <property type="entry name" value="HOMO-OLIGOMERIC FLAVIN CONTAINING CYS DECARBOXYLASE FAMILY"/>
    <property type="match status" value="1"/>
</dbReference>
<dbReference type="GO" id="GO:0015941">
    <property type="term" value="P:pantothenate catabolic process"/>
    <property type="evidence" value="ECO:0007669"/>
    <property type="project" value="InterPro"/>
</dbReference>
<dbReference type="Pfam" id="PF04127">
    <property type="entry name" value="DFP"/>
    <property type="match status" value="1"/>
</dbReference>
<keyword evidence="3" id="KW-0479">Metal-binding</keyword>
<dbReference type="SUPFAM" id="SSF52507">
    <property type="entry name" value="Homo-oligomeric flavin-containing Cys decarboxylases, HFCD"/>
    <property type="match status" value="1"/>
</dbReference>
<evidence type="ECO:0000259" key="6">
    <source>
        <dbReference type="Pfam" id="PF04127"/>
    </source>
</evidence>
<dbReference type="NCBIfam" id="TIGR00521">
    <property type="entry name" value="coaBC_dfp"/>
    <property type="match status" value="1"/>
</dbReference>
<feature type="binding site" evidence="3">
    <location>
        <position position="340"/>
    </location>
    <ligand>
        <name>CTP</name>
        <dbReference type="ChEBI" id="CHEBI:37563"/>
    </ligand>
</feature>
<feature type="active site" description="Proton donor" evidence="3">
    <location>
        <position position="158"/>
    </location>
</feature>
<evidence type="ECO:0000256" key="1">
    <source>
        <dbReference type="ARBA" id="ARBA00022793"/>
    </source>
</evidence>
<keyword evidence="3" id="KW-0511">Multifunctional enzyme</keyword>
<feature type="binding site" evidence="3">
    <location>
        <position position="278"/>
    </location>
    <ligand>
        <name>CTP</name>
        <dbReference type="ChEBI" id="CHEBI:37563"/>
    </ligand>
</feature>
<comment type="function">
    <text evidence="3">Catalyzes two sequential steps in the biosynthesis of coenzyme A. In the first step cysteine is conjugated to 4'-phosphopantothenate to form 4-phosphopantothenoylcysteine. In the second step the latter compound is decarboxylated to form 4'-phosphopantotheine.</text>
</comment>
<feature type="domain" description="DNA/pantothenate metabolism flavoprotein C-terminal" evidence="6">
    <location>
        <begin position="185"/>
        <end position="390"/>
    </location>
</feature>
<organism evidence="7 8">
    <name type="scientific">Candidatus Raymondbacteria bacterium RIFOXYD12_FULL_49_13</name>
    <dbReference type="NCBI Taxonomy" id="1817890"/>
    <lineage>
        <taxon>Bacteria</taxon>
        <taxon>Raymondiibacteriota</taxon>
    </lineage>
</organism>
<comment type="pathway">
    <text evidence="3 4">Cofactor biosynthesis; coenzyme A biosynthesis; CoA from (R)-pantothenate: step 2/5.</text>
</comment>
<dbReference type="InterPro" id="IPR036551">
    <property type="entry name" value="Flavin_trans-like"/>
</dbReference>
<comment type="function">
    <text evidence="4">Catalyzes two steps in the biosynthesis of coenzyme A. In the first step cysteine is conjugated to 4'-phosphopantothenate to form 4-phosphopantothenoylcysteine, in the latter compound is decarboxylated to form 4'-phosphopantotheine.</text>
</comment>
<proteinExistence type="inferred from homology"/>
<dbReference type="GO" id="GO:0071513">
    <property type="term" value="C:phosphopantothenoylcysteine decarboxylase complex"/>
    <property type="evidence" value="ECO:0007669"/>
    <property type="project" value="TreeGrafter"/>
</dbReference>
<dbReference type="AlphaFoldDB" id="A0A1F7F449"/>
<dbReference type="SUPFAM" id="SSF102645">
    <property type="entry name" value="CoaB-like"/>
    <property type="match status" value="1"/>
</dbReference>
<comment type="similarity">
    <text evidence="3 4">In the C-terminal section; belongs to the PPC synthetase family.</text>
</comment>